<name>A0ABV5GZC3_9FLAO</name>
<feature type="compositionally biased region" description="Gly residues" evidence="1">
    <location>
        <begin position="210"/>
        <end position="226"/>
    </location>
</feature>
<feature type="region of interest" description="Disordered" evidence="1">
    <location>
        <begin position="193"/>
        <end position="226"/>
    </location>
</feature>
<evidence type="ECO:0000313" key="4">
    <source>
        <dbReference type="Proteomes" id="UP001589590"/>
    </source>
</evidence>
<evidence type="ECO:0000256" key="1">
    <source>
        <dbReference type="SAM" id="MobiDB-lite"/>
    </source>
</evidence>
<sequence length="226" mass="24944">MRFLFVLASILSFSVMSAQRGGGGQGGGTRGGNSGAEQQQRKEITFEAAKAAGIFNYDDVASIKKIKIKKKDEALILNVRQVIERYNNKVNEIALLNKDNFDTLNVYMNTVIKESRSIRSQNRETGSYGSMERGEEDQNSAMSVARKLSKEKIDPAKKAIKIAEEKLNADMEGLLSENQYAKWLKYQVQVKEELNPKPESKSSSDVIQSQGGGRQGGGSRGGGRMR</sequence>
<reference evidence="3 4" key="1">
    <citation type="submission" date="2024-09" db="EMBL/GenBank/DDBJ databases">
        <authorList>
            <person name="Sun Q."/>
            <person name="Mori K."/>
        </authorList>
    </citation>
    <scope>NUCLEOTIDE SEQUENCE [LARGE SCALE GENOMIC DNA]</scope>
    <source>
        <strain evidence="3 4">CECT 8300</strain>
    </source>
</reference>
<proteinExistence type="predicted"/>
<feature type="chain" id="PRO_5046672465" description="DUF4168 domain-containing protein" evidence="2">
    <location>
        <begin position="19"/>
        <end position="226"/>
    </location>
</feature>
<protein>
    <recommendedName>
        <fullName evidence="5">DUF4168 domain-containing protein</fullName>
    </recommendedName>
</protein>
<evidence type="ECO:0008006" key="5">
    <source>
        <dbReference type="Google" id="ProtNLM"/>
    </source>
</evidence>
<feature type="region of interest" description="Disordered" evidence="1">
    <location>
        <begin position="117"/>
        <end position="148"/>
    </location>
</feature>
<organism evidence="3 4">
    <name type="scientific">Algibacter miyuki</name>
    <dbReference type="NCBI Taxonomy" id="1306933"/>
    <lineage>
        <taxon>Bacteria</taxon>
        <taxon>Pseudomonadati</taxon>
        <taxon>Bacteroidota</taxon>
        <taxon>Flavobacteriia</taxon>
        <taxon>Flavobacteriales</taxon>
        <taxon>Flavobacteriaceae</taxon>
        <taxon>Algibacter</taxon>
    </lineage>
</organism>
<feature type="compositionally biased region" description="Polar residues" evidence="1">
    <location>
        <begin position="118"/>
        <end position="128"/>
    </location>
</feature>
<keyword evidence="2" id="KW-0732">Signal</keyword>
<keyword evidence="4" id="KW-1185">Reference proteome</keyword>
<evidence type="ECO:0000313" key="3">
    <source>
        <dbReference type="EMBL" id="MFB9104821.1"/>
    </source>
</evidence>
<feature type="compositionally biased region" description="Basic and acidic residues" evidence="1">
    <location>
        <begin position="193"/>
        <end position="202"/>
    </location>
</feature>
<comment type="caution">
    <text evidence="3">The sequence shown here is derived from an EMBL/GenBank/DDBJ whole genome shotgun (WGS) entry which is preliminary data.</text>
</comment>
<dbReference type="Proteomes" id="UP001589590">
    <property type="component" value="Unassembled WGS sequence"/>
</dbReference>
<gene>
    <name evidence="3" type="ORF">ACFFU1_07915</name>
</gene>
<dbReference type="EMBL" id="JBHMFA010000005">
    <property type="protein sequence ID" value="MFB9104821.1"/>
    <property type="molecule type" value="Genomic_DNA"/>
</dbReference>
<dbReference type="RefSeq" id="WP_290273226.1">
    <property type="nucleotide sequence ID" value="NZ_JAUFQP010000013.1"/>
</dbReference>
<feature type="signal peptide" evidence="2">
    <location>
        <begin position="1"/>
        <end position="18"/>
    </location>
</feature>
<accession>A0ABV5GZC3</accession>
<feature type="region of interest" description="Disordered" evidence="1">
    <location>
        <begin position="21"/>
        <end position="40"/>
    </location>
</feature>
<evidence type="ECO:0000256" key="2">
    <source>
        <dbReference type="SAM" id="SignalP"/>
    </source>
</evidence>
<feature type="compositionally biased region" description="Gly residues" evidence="1">
    <location>
        <begin position="21"/>
        <end position="34"/>
    </location>
</feature>